<keyword evidence="2" id="KW-1185">Reference proteome</keyword>
<evidence type="ECO:0000313" key="2">
    <source>
        <dbReference type="Proteomes" id="UP000198539"/>
    </source>
</evidence>
<dbReference type="STRING" id="564137.SAMN04488238_103335"/>
<sequence>MSAGRLNRRIQFRRGTMVSDGFGTRLEWNAAQPEADNHGTPVWAEKADISDGERWRAGEVGAQITTRFKVRYSPFTAGITPKDRIAFDGLTYNIHGIKEPPGTRRQWIELTASARNDQ</sequence>
<dbReference type="NCBIfam" id="TIGR01563">
    <property type="entry name" value="gp16_SPP1"/>
    <property type="match status" value="1"/>
</dbReference>
<dbReference type="Pfam" id="PF05521">
    <property type="entry name" value="Phage_HCP"/>
    <property type="match status" value="1"/>
</dbReference>
<dbReference type="AlphaFoldDB" id="A0A1H2WCC2"/>
<dbReference type="RefSeq" id="WP_092886891.1">
    <property type="nucleotide sequence ID" value="NZ_CP061498.1"/>
</dbReference>
<proteinExistence type="predicted"/>
<dbReference type="EMBL" id="FNOM01000003">
    <property type="protein sequence ID" value="SDW78187.1"/>
    <property type="molecule type" value="Genomic_DNA"/>
</dbReference>
<evidence type="ECO:0000313" key="1">
    <source>
        <dbReference type="EMBL" id="SDW78187.1"/>
    </source>
</evidence>
<reference evidence="1 2" key="1">
    <citation type="submission" date="2016-10" db="EMBL/GenBank/DDBJ databases">
        <authorList>
            <person name="de Groot N.N."/>
        </authorList>
    </citation>
    <scope>NUCLEOTIDE SEQUENCE [LARGE SCALE GENOMIC DNA]</scope>
    <source>
        <strain evidence="1 2">CGMCC 1.8894</strain>
    </source>
</reference>
<dbReference type="Gene3D" id="2.40.10.270">
    <property type="entry name" value="Bacteriophage SPP1 head-tail adaptor protein"/>
    <property type="match status" value="1"/>
</dbReference>
<dbReference type="Proteomes" id="UP000198539">
    <property type="component" value="Unassembled WGS sequence"/>
</dbReference>
<protein>
    <submittedName>
        <fullName evidence="1">Phage head-tail adaptor, putative, SPP1 family</fullName>
    </submittedName>
</protein>
<name>A0A1H2WCC2_9RHOB</name>
<accession>A0A1H2WCC2</accession>
<organism evidence="1 2">
    <name type="scientific">Roseicitreum antarcticum</name>
    <dbReference type="NCBI Taxonomy" id="564137"/>
    <lineage>
        <taxon>Bacteria</taxon>
        <taxon>Pseudomonadati</taxon>
        <taxon>Pseudomonadota</taxon>
        <taxon>Alphaproteobacteria</taxon>
        <taxon>Rhodobacterales</taxon>
        <taxon>Paracoccaceae</taxon>
        <taxon>Roseicitreum</taxon>
    </lineage>
</organism>
<dbReference type="InterPro" id="IPR008767">
    <property type="entry name" value="Phage_SPP1_head-tail_adaptor"/>
</dbReference>
<dbReference type="OrthoDB" id="7998779at2"/>
<dbReference type="InterPro" id="IPR038666">
    <property type="entry name" value="SSP1_head-tail_sf"/>
</dbReference>
<gene>
    <name evidence="1" type="ORF">SAMN04488238_103335</name>
</gene>